<dbReference type="AlphaFoldDB" id="L9WZU8"/>
<evidence type="ECO:0000256" key="3">
    <source>
        <dbReference type="ARBA" id="ARBA00023163"/>
    </source>
</evidence>
<evidence type="ECO:0000256" key="2">
    <source>
        <dbReference type="ARBA" id="ARBA00023125"/>
    </source>
</evidence>
<dbReference type="InterPro" id="IPR036390">
    <property type="entry name" value="WH_DNA-bd_sf"/>
</dbReference>
<dbReference type="InterPro" id="IPR014757">
    <property type="entry name" value="Tscrpt_reg_IclR_C"/>
</dbReference>
<reference evidence="6 7" key="1">
    <citation type="journal article" date="2014" name="PLoS Genet.">
        <title>Phylogenetically driven sequencing of extremely halophilic archaea reveals strategies for static and dynamic osmo-response.</title>
        <authorList>
            <person name="Becker E.A."/>
            <person name="Seitzer P.M."/>
            <person name="Tritt A."/>
            <person name="Larsen D."/>
            <person name="Krusor M."/>
            <person name="Yao A.I."/>
            <person name="Wu D."/>
            <person name="Madern D."/>
            <person name="Eisen J.A."/>
            <person name="Darling A.E."/>
            <person name="Facciotti M.T."/>
        </authorList>
    </citation>
    <scope>NUCLEOTIDE SEQUENCE [LARGE SCALE GENOMIC DNA]</scope>
    <source>
        <strain evidence="6 7">DSM 10524</strain>
    </source>
</reference>
<dbReference type="InterPro" id="IPR050707">
    <property type="entry name" value="HTH_MetabolicPath_Reg"/>
</dbReference>
<dbReference type="InterPro" id="IPR005471">
    <property type="entry name" value="Tscrpt_reg_IclR_N"/>
</dbReference>
<dbReference type="PROSITE" id="PS51078">
    <property type="entry name" value="ICLR_ED"/>
    <property type="match status" value="1"/>
</dbReference>
<keyword evidence="2" id="KW-0238">DNA-binding</keyword>
<evidence type="ECO:0000259" key="4">
    <source>
        <dbReference type="PROSITE" id="PS51077"/>
    </source>
</evidence>
<dbReference type="EMBL" id="AOIB01000033">
    <property type="protein sequence ID" value="ELY54917.1"/>
    <property type="molecule type" value="Genomic_DNA"/>
</dbReference>
<proteinExistence type="predicted"/>
<evidence type="ECO:0000313" key="6">
    <source>
        <dbReference type="EMBL" id="ELY54917.1"/>
    </source>
</evidence>
<dbReference type="PANTHER" id="PTHR30136">
    <property type="entry name" value="HELIX-TURN-HELIX TRANSCRIPTIONAL REGULATOR, ICLR FAMILY"/>
    <property type="match status" value="1"/>
</dbReference>
<dbReference type="eggNOG" id="arCOG02798">
    <property type="taxonomic scope" value="Archaea"/>
</dbReference>
<dbReference type="Gene3D" id="3.30.450.40">
    <property type="match status" value="1"/>
</dbReference>
<dbReference type="SUPFAM" id="SSF55781">
    <property type="entry name" value="GAF domain-like"/>
    <property type="match status" value="1"/>
</dbReference>
<keyword evidence="7" id="KW-1185">Reference proteome</keyword>
<evidence type="ECO:0000259" key="5">
    <source>
        <dbReference type="PROSITE" id="PS51078"/>
    </source>
</evidence>
<name>L9WZU8_9EURY</name>
<evidence type="ECO:0000313" key="7">
    <source>
        <dbReference type="Proteomes" id="UP000011688"/>
    </source>
</evidence>
<feature type="domain" description="IclR-ED" evidence="5">
    <location>
        <begin position="77"/>
        <end position="264"/>
    </location>
</feature>
<dbReference type="SUPFAM" id="SSF46785">
    <property type="entry name" value="Winged helix' DNA-binding domain"/>
    <property type="match status" value="1"/>
</dbReference>
<dbReference type="GO" id="GO:0003700">
    <property type="term" value="F:DNA-binding transcription factor activity"/>
    <property type="evidence" value="ECO:0007669"/>
    <property type="project" value="TreeGrafter"/>
</dbReference>
<dbReference type="PATRIC" id="fig|1227497.3.peg.3564"/>
<dbReference type="GO" id="GO:0045892">
    <property type="term" value="P:negative regulation of DNA-templated transcription"/>
    <property type="evidence" value="ECO:0007669"/>
    <property type="project" value="TreeGrafter"/>
</dbReference>
<dbReference type="GO" id="GO:0003677">
    <property type="term" value="F:DNA binding"/>
    <property type="evidence" value="ECO:0007669"/>
    <property type="project" value="UniProtKB-KW"/>
</dbReference>
<accession>L9WZU8</accession>
<protein>
    <submittedName>
        <fullName evidence="6">ArcR family transcription regulator</fullName>
    </submittedName>
</protein>
<evidence type="ECO:0000256" key="1">
    <source>
        <dbReference type="ARBA" id="ARBA00023015"/>
    </source>
</evidence>
<dbReference type="Pfam" id="PF01614">
    <property type="entry name" value="IclR_C"/>
    <property type="match status" value="1"/>
</dbReference>
<comment type="caution">
    <text evidence="6">The sequence shown here is derived from an EMBL/GenBank/DDBJ whole genome shotgun (WGS) entry which is preliminary data.</text>
</comment>
<dbReference type="InterPro" id="IPR029016">
    <property type="entry name" value="GAF-like_dom_sf"/>
</dbReference>
<dbReference type="PROSITE" id="PS51077">
    <property type="entry name" value="HTH_ICLR"/>
    <property type="match status" value="1"/>
</dbReference>
<keyword evidence="3" id="KW-0804">Transcription</keyword>
<dbReference type="RefSeq" id="WP_005558520.1">
    <property type="nucleotide sequence ID" value="NZ_AOIB01000033.1"/>
</dbReference>
<dbReference type="Proteomes" id="UP000011688">
    <property type="component" value="Unassembled WGS sequence"/>
</dbReference>
<gene>
    <name evidence="6" type="ORF">C491_17509</name>
</gene>
<dbReference type="STRING" id="1227497.C491_17509"/>
<dbReference type="OrthoDB" id="14763at2157"/>
<feature type="domain" description="HTH iclR-type" evidence="4">
    <location>
        <begin position="17"/>
        <end position="76"/>
    </location>
</feature>
<organism evidence="6 7">
    <name type="scientific">Natronococcus amylolyticus DSM 10524</name>
    <dbReference type="NCBI Taxonomy" id="1227497"/>
    <lineage>
        <taxon>Archaea</taxon>
        <taxon>Methanobacteriati</taxon>
        <taxon>Methanobacteriota</taxon>
        <taxon>Stenosarchaea group</taxon>
        <taxon>Halobacteria</taxon>
        <taxon>Halobacteriales</taxon>
        <taxon>Natrialbaceae</taxon>
        <taxon>Natronococcus</taxon>
    </lineage>
</organism>
<dbReference type="InterPro" id="IPR036388">
    <property type="entry name" value="WH-like_DNA-bd_sf"/>
</dbReference>
<dbReference type="Gene3D" id="1.10.10.10">
    <property type="entry name" value="Winged helix-like DNA-binding domain superfamily/Winged helix DNA-binding domain"/>
    <property type="match status" value="1"/>
</dbReference>
<sequence length="273" mass="30031">MAENEGNEEAGATGRTLATTAASLQLLETLVQNDGATAADLTADLDLAHSTVHTHLNTLSEYGYVVREGNTYHAGGKFCHIGDYVRRRKPEYRIAGEIVADLAQQTKLEADFAVEENGRVISLHNELNFAESSHFLTDGRFFHVHSTASGKAMLAAYSEDKVRRIIERVGLPAETDRTTTDPEELLSELEEIRERGYATNNEEAIDGLWAVAKAVNTPLGGVCGSLNLSGPTYLSTEDMRQSAVETLEEQVERFETRIEEAVHEKYGQIDSTQ</sequence>
<keyword evidence="1" id="KW-0805">Transcription regulation</keyword>
<dbReference type="Pfam" id="PF09339">
    <property type="entry name" value="HTH_IclR"/>
    <property type="match status" value="1"/>
</dbReference>
<dbReference type="PANTHER" id="PTHR30136:SF35">
    <property type="entry name" value="HTH-TYPE TRANSCRIPTIONAL REGULATOR RV1719"/>
    <property type="match status" value="1"/>
</dbReference>